<dbReference type="InterPro" id="IPR001633">
    <property type="entry name" value="EAL_dom"/>
</dbReference>
<dbReference type="PANTHER" id="PTHR44757:SF2">
    <property type="entry name" value="BIOFILM ARCHITECTURE MAINTENANCE PROTEIN MBAA"/>
    <property type="match status" value="1"/>
</dbReference>
<keyword evidence="1" id="KW-0472">Membrane</keyword>
<evidence type="ECO:0000259" key="2">
    <source>
        <dbReference type="PROSITE" id="PS50113"/>
    </source>
</evidence>
<dbReference type="NCBIfam" id="TIGR00254">
    <property type="entry name" value="GGDEF"/>
    <property type="match status" value="1"/>
</dbReference>
<dbReference type="SMART" id="SM00091">
    <property type="entry name" value="PAS"/>
    <property type="match status" value="2"/>
</dbReference>
<dbReference type="PROSITE" id="PS50113">
    <property type="entry name" value="PAC"/>
    <property type="match status" value="1"/>
</dbReference>
<dbReference type="Gene3D" id="3.30.450.20">
    <property type="entry name" value="PAS domain"/>
    <property type="match status" value="2"/>
</dbReference>
<feature type="domain" description="PAC" evidence="2">
    <location>
        <begin position="549"/>
        <end position="603"/>
    </location>
</feature>
<feature type="domain" description="EAL" evidence="3">
    <location>
        <begin position="777"/>
        <end position="1030"/>
    </location>
</feature>
<dbReference type="PROSITE" id="PS50883">
    <property type="entry name" value="EAL"/>
    <property type="match status" value="1"/>
</dbReference>
<feature type="transmembrane region" description="Helical" evidence="1">
    <location>
        <begin position="323"/>
        <end position="343"/>
    </location>
</feature>
<dbReference type="Gene3D" id="3.30.70.270">
    <property type="match status" value="1"/>
</dbReference>
<evidence type="ECO:0000259" key="4">
    <source>
        <dbReference type="PROSITE" id="PS50887"/>
    </source>
</evidence>
<name>A0ABU6LM14_9GAMM</name>
<protein>
    <submittedName>
        <fullName evidence="5">EAL domain-containing protein</fullName>
    </submittedName>
</protein>
<evidence type="ECO:0000259" key="3">
    <source>
        <dbReference type="PROSITE" id="PS50883"/>
    </source>
</evidence>
<dbReference type="Pfam" id="PF13426">
    <property type="entry name" value="PAS_9"/>
    <property type="match status" value="1"/>
</dbReference>
<dbReference type="PROSITE" id="PS50887">
    <property type="entry name" value="GGDEF"/>
    <property type="match status" value="1"/>
</dbReference>
<dbReference type="InterPro" id="IPR000700">
    <property type="entry name" value="PAS-assoc_C"/>
</dbReference>
<dbReference type="InterPro" id="IPR000160">
    <property type="entry name" value="GGDEF_dom"/>
</dbReference>
<dbReference type="SUPFAM" id="SSF55073">
    <property type="entry name" value="Nucleotide cyclase"/>
    <property type="match status" value="1"/>
</dbReference>
<dbReference type="InterPro" id="IPR052155">
    <property type="entry name" value="Biofilm_reg_signaling"/>
</dbReference>
<keyword evidence="6" id="KW-1185">Reference proteome</keyword>
<dbReference type="Gene3D" id="3.20.20.450">
    <property type="entry name" value="EAL domain"/>
    <property type="match status" value="1"/>
</dbReference>
<dbReference type="InterPro" id="IPR035919">
    <property type="entry name" value="EAL_sf"/>
</dbReference>
<dbReference type="NCBIfam" id="TIGR00229">
    <property type="entry name" value="sensory_box"/>
    <property type="match status" value="1"/>
</dbReference>
<dbReference type="InterPro" id="IPR013767">
    <property type="entry name" value="PAS_fold"/>
</dbReference>
<dbReference type="SUPFAM" id="SSF141868">
    <property type="entry name" value="EAL domain-like"/>
    <property type="match status" value="1"/>
</dbReference>
<dbReference type="InterPro" id="IPR035965">
    <property type="entry name" value="PAS-like_dom_sf"/>
</dbReference>
<dbReference type="InterPro" id="IPR029787">
    <property type="entry name" value="Nucleotide_cyclase"/>
</dbReference>
<reference evidence="5 6" key="1">
    <citation type="submission" date="2024-01" db="EMBL/GenBank/DDBJ databases">
        <title>Active colonisers of the gastrointestinal tract of Atlantic salmon farmed in a warm water region.</title>
        <authorList>
            <person name="Bowman J.P."/>
        </authorList>
    </citation>
    <scope>NUCLEOTIDE SEQUENCE [LARGE SCALE GENOMIC DNA]</scope>
    <source>
        <strain evidence="5 6">S4MW1</strain>
    </source>
</reference>
<dbReference type="SMART" id="SM00086">
    <property type="entry name" value="PAC"/>
    <property type="match status" value="1"/>
</dbReference>
<accession>A0ABU6LM14</accession>
<dbReference type="EMBL" id="JAYXUD010000006">
    <property type="protein sequence ID" value="MEC6899000.1"/>
    <property type="molecule type" value="Genomic_DNA"/>
</dbReference>
<proteinExistence type="predicted"/>
<sequence length="1038" mass="119461">MLNLTVCYKDIMRQALGVSLVFSLLLLTLTVINVATDNNQNNDETINSIKTIQRQQQYHQQQLITQQITHTVSHFEQLSDYLKQQSWQQALTHSQRDDFITFSNKVLASNTTLQSISLIDYKNSAYLQIFTTAEGKIIVTNNQPITDATELSNIDHAFALPFNKTYINTASEPINTIAYYQHMTVQNISWVVKIEQQNLSDLLITSKTNHSLPLQSWIVNNQGQTLVNIEQNHITENRQSFVNKTKNFKKSNYVLWKEIKNYNHQQILKDNTIYTYSPIFTPVSLKSMLDFKYGNLSPWILISKVTLTDSYQFLSKKPSYNIYINYVIIILTFIGGIFVIYYINNQKNEIQKINKSRKTDSRRYYSLIENTDSGIVIIDEYKKITAINAAALSILDLKNDITNKNLISYIPSIDTKSDMVALLKKINNMQYNIQQKTQLKIHKKHIEIIATKVNNNGHDNIMLHIIDVTSWIKREQKLKGLSRAVEQSEEAVIITDKFGFIQYVNSSYKKSVGDNYTNIIGLDSKTIFKRYTNDKDKIDDIQSKLNQGKTIQRIISQKNKDNSIQYLDNTISPIRDDNGRISNYISTSKDITERINYEHQLDHLAHYDQLTSLPNRNMFIKKINESLVYSKINNSKISVLVIEIDLFKQLHDSLDNEKKEKIIVIISKRIRSNLRAVNLLSRLNNNQFGIVIQSVQHRKNIDHLANRLLNNIYAPISYDGKLISISASIGISLQKNTSITAEKIIKNANIALSYSKDKSKNQYCYFNPTMETETTHKLELESELRKSINTDRYEFYYQPKVLAHSHSLTGVEALLRWRDRHGDYQAPVDIIPLLESSGLILEAGIFLIEKACYQLKQWQQQGLNISMAINISAQQLLESNLTAILKQAIKKADCDPAYLELEITESVLMTDIELAYQKLIALKTLGVKIAIDDFGTGYSSLAYLSRFPINILKIDREFVKALPYNKDSITIIEAIINLAHNLDLTIVAEGVENREQVIALEALGVEEFQGFYFNKPLTRDNFNRQYLHQQRQISENII</sequence>
<dbReference type="SMART" id="SM00267">
    <property type="entry name" value="GGDEF"/>
    <property type="match status" value="1"/>
</dbReference>
<dbReference type="Pfam" id="PF00990">
    <property type="entry name" value="GGDEF"/>
    <property type="match status" value="1"/>
</dbReference>
<dbReference type="SMART" id="SM00052">
    <property type="entry name" value="EAL"/>
    <property type="match status" value="1"/>
</dbReference>
<gene>
    <name evidence="5" type="ORF">VXS00_10135</name>
</gene>
<keyword evidence="1" id="KW-1133">Transmembrane helix</keyword>
<dbReference type="CDD" id="cd01948">
    <property type="entry name" value="EAL"/>
    <property type="match status" value="1"/>
</dbReference>
<dbReference type="CDD" id="cd01949">
    <property type="entry name" value="GGDEF"/>
    <property type="match status" value="1"/>
</dbReference>
<dbReference type="InterPro" id="IPR043128">
    <property type="entry name" value="Rev_trsase/Diguanyl_cyclase"/>
</dbReference>
<dbReference type="InterPro" id="IPR001610">
    <property type="entry name" value="PAC"/>
</dbReference>
<evidence type="ECO:0000256" key="1">
    <source>
        <dbReference type="SAM" id="Phobius"/>
    </source>
</evidence>
<evidence type="ECO:0000313" key="5">
    <source>
        <dbReference type="EMBL" id="MEC6899000.1"/>
    </source>
</evidence>
<dbReference type="SUPFAM" id="SSF55785">
    <property type="entry name" value="PYP-like sensor domain (PAS domain)"/>
    <property type="match status" value="1"/>
</dbReference>
<dbReference type="Pfam" id="PF00563">
    <property type="entry name" value="EAL"/>
    <property type="match status" value="1"/>
</dbReference>
<evidence type="ECO:0000313" key="6">
    <source>
        <dbReference type="Proteomes" id="UP001339429"/>
    </source>
</evidence>
<dbReference type="RefSeq" id="WP_327779800.1">
    <property type="nucleotide sequence ID" value="NZ_JAYXUD010000006.1"/>
</dbReference>
<dbReference type="Proteomes" id="UP001339429">
    <property type="component" value="Unassembled WGS sequence"/>
</dbReference>
<organism evidence="5 6">
    <name type="scientific">Photobacterium piscicola</name>
    <dbReference type="NCBI Taxonomy" id="1378299"/>
    <lineage>
        <taxon>Bacteria</taxon>
        <taxon>Pseudomonadati</taxon>
        <taxon>Pseudomonadota</taxon>
        <taxon>Gammaproteobacteria</taxon>
        <taxon>Vibrionales</taxon>
        <taxon>Vibrionaceae</taxon>
        <taxon>Photobacterium</taxon>
    </lineage>
</organism>
<dbReference type="PANTHER" id="PTHR44757">
    <property type="entry name" value="DIGUANYLATE CYCLASE DGCP"/>
    <property type="match status" value="1"/>
</dbReference>
<dbReference type="InterPro" id="IPR000014">
    <property type="entry name" value="PAS"/>
</dbReference>
<comment type="caution">
    <text evidence="5">The sequence shown here is derived from an EMBL/GenBank/DDBJ whole genome shotgun (WGS) entry which is preliminary data.</text>
</comment>
<feature type="domain" description="GGDEF" evidence="4">
    <location>
        <begin position="635"/>
        <end position="768"/>
    </location>
</feature>
<dbReference type="Pfam" id="PF00989">
    <property type="entry name" value="PAS"/>
    <property type="match status" value="1"/>
</dbReference>
<keyword evidence="1" id="KW-0812">Transmembrane</keyword>